<dbReference type="PROSITE" id="PS50089">
    <property type="entry name" value="ZF_RING_2"/>
    <property type="match status" value="1"/>
</dbReference>
<organism evidence="10 11">
    <name type="scientific">Porites evermanni</name>
    <dbReference type="NCBI Taxonomy" id="104178"/>
    <lineage>
        <taxon>Eukaryota</taxon>
        <taxon>Metazoa</taxon>
        <taxon>Cnidaria</taxon>
        <taxon>Anthozoa</taxon>
        <taxon>Hexacorallia</taxon>
        <taxon>Scleractinia</taxon>
        <taxon>Fungiina</taxon>
        <taxon>Poritidae</taxon>
        <taxon>Porites</taxon>
    </lineage>
</organism>
<sequence length="473" mass="52577">MASAEVPECSICSEHYDHENRFPRLLSCGHTFCSTCLEKLLKNNYISCPDCRKTTSVPTGVAGLTKNFALSKMGCTTPQYVEGLHNCEACDVKHPATSWCLDCDYDMCTTATRFHTRSKASCDHKVVSLEQLAVSVSCSKHNEQFRLFDEECNHMVCRSCVTLMHRNHSLLSLAEVGSKYKQEMEALAAQASARAEVIKDAENRVMNASSDMEKAYEEQRAKIQNIFKKFHDAITTREQDLMNELEKLHSKKVAILTDQRALLANCQDCIKATVQSVLSTIQSSDNANILYVKSAIQSTLKAATENQYLVLEPKAQFAPEFKSCDETRLQRVVDALNNVGVVMDKSTCAETTTAAGSGLERANPGEVASFNITARDAQRLLRTVGGDTFAVELKNESDKSEDKVTAEVMDKGHGNYLVTYTIPRSAKRVDYTLSVRLRGAHIQGSPFTVHMASSLRRKTYEMLSDVASKITQR</sequence>
<dbReference type="PANTHER" id="PTHR25462:SF296">
    <property type="entry name" value="MEIOTIC P26, ISOFORM F"/>
    <property type="match status" value="1"/>
</dbReference>
<reference evidence="10 11" key="1">
    <citation type="submission" date="2022-05" db="EMBL/GenBank/DDBJ databases">
        <authorList>
            <consortium name="Genoscope - CEA"/>
            <person name="William W."/>
        </authorList>
    </citation>
    <scope>NUCLEOTIDE SEQUENCE [LARGE SCALE GENOMIC DNA]</scope>
</reference>
<dbReference type="InterPro" id="IPR000315">
    <property type="entry name" value="Znf_B-box"/>
</dbReference>
<dbReference type="SMART" id="SM00557">
    <property type="entry name" value="IG_FLMN"/>
    <property type="match status" value="1"/>
</dbReference>
<evidence type="ECO:0000259" key="9">
    <source>
        <dbReference type="PROSITE" id="PS50119"/>
    </source>
</evidence>
<dbReference type="Pfam" id="PF14634">
    <property type="entry name" value="zf-RING_5"/>
    <property type="match status" value="1"/>
</dbReference>
<evidence type="ECO:0000313" key="10">
    <source>
        <dbReference type="EMBL" id="CAH3187396.1"/>
    </source>
</evidence>
<dbReference type="SUPFAM" id="SSF81296">
    <property type="entry name" value="E set domains"/>
    <property type="match status" value="1"/>
</dbReference>
<dbReference type="Gene3D" id="3.30.40.10">
    <property type="entry name" value="Zinc/RING finger domain, C3HC4 (zinc finger)"/>
    <property type="match status" value="1"/>
</dbReference>
<dbReference type="InterPro" id="IPR001298">
    <property type="entry name" value="Filamin/ABP280_rpt"/>
</dbReference>
<dbReference type="SMART" id="SM00184">
    <property type="entry name" value="RING"/>
    <property type="match status" value="1"/>
</dbReference>
<dbReference type="Gene3D" id="2.60.40.10">
    <property type="entry name" value="Immunoglobulins"/>
    <property type="match status" value="1"/>
</dbReference>
<dbReference type="Pfam" id="PF00630">
    <property type="entry name" value="Filamin"/>
    <property type="match status" value="1"/>
</dbReference>
<keyword evidence="4 6" id="KW-0863">Zinc-finger</keyword>
<comment type="similarity">
    <text evidence="1">Belongs to the TRIM/RBCC family.</text>
</comment>
<keyword evidence="3" id="KW-0677">Repeat</keyword>
<dbReference type="PROSITE" id="PS50119">
    <property type="entry name" value="ZF_BBOX"/>
    <property type="match status" value="1"/>
</dbReference>
<dbReference type="InterPro" id="IPR014756">
    <property type="entry name" value="Ig_E-set"/>
</dbReference>
<dbReference type="InterPro" id="IPR017868">
    <property type="entry name" value="Filamin/ABP280_repeat-like"/>
</dbReference>
<keyword evidence="5" id="KW-0862">Zinc</keyword>
<evidence type="ECO:0000256" key="5">
    <source>
        <dbReference type="ARBA" id="ARBA00022833"/>
    </source>
</evidence>
<evidence type="ECO:0000259" key="8">
    <source>
        <dbReference type="PROSITE" id="PS50089"/>
    </source>
</evidence>
<gene>
    <name evidence="10" type="ORF">PEVE_00017634</name>
</gene>
<evidence type="ECO:0000256" key="4">
    <source>
        <dbReference type="ARBA" id="ARBA00022771"/>
    </source>
</evidence>
<dbReference type="InterPro" id="IPR017907">
    <property type="entry name" value="Znf_RING_CS"/>
</dbReference>
<evidence type="ECO:0000256" key="6">
    <source>
        <dbReference type="PROSITE-ProRule" id="PRU00024"/>
    </source>
</evidence>
<dbReference type="PROSITE" id="PS00518">
    <property type="entry name" value="ZF_RING_1"/>
    <property type="match status" value="1"/>
</dbReference>
<proteinExistence type="inferred from homology"/>
<protein>
    <submittedName>
        <fullName evidence="10">Uncharacterized protein</fullName>
    </submittedName>
</protein>
<dbReference type="Gene3D" id="3.30.160.60">
    <property type="entry name" value="Classic Zinc Finger"/>
    <property type="match status" value="1"/>
</dbReference>
<dbReference type="PANTHER" id="PTHR25462">
    <property type="entry name" value="BONUS, ISOFORM C-RELATED"/>
    <property type="match status" value="1"/>
</dbReference>
<dbReference type="SMART" id="SM00336">
    <property type="entry name" value="BBOX"/>
    <property type="match status" value="2"/>
</dbReference>
<evidence type="ECO:0000256" key="7">
    <source>
        <dbReference type="PROSITE-ProRule" id="PRU00087"/>
    </source>
</evidence>
<evidence type="ECO:0000256" key="2">
    <source>
        <dbReference type="ARBA" id="ARBA00022723"/>
    </source>
</evidence>
<feature type="repeat" description="Filamin" evidence="7">
    <location>
        <begin position="344"/>
        <end position="451"/>
    </location>
</feature>
<dbReference type="Proteomes" id="UP001159427">
    <property type="component" value="Unassembled WGS sequence"/>
</dbReference>
<dbReference type="SMART" id="SM00502">
    <property type="entry name" value="BBC"/>
    <property type="match status" value="1"/>
</dbReference>
<evidence type="ECO:0000313" key="11">
    <source>
        <dbReference type="Proteomes" id="UP001159427"/>
    </source>
</evidence>
<evidence type="ECO:0000256" key="3">
    <source>
        <dbReference type="ARBA" id="ARBA00022737"/>
    </source>
</evidence>
<dbReference type="InterPro" id="IPR013783">
    <property type="entry name" value="Ig-like_fold"/>
</dbReference>
<keyword evidence="11" id="KW-1185">Reference proteome</keyword>
<dbReference type="SUPFAM" id="SSF57845">
    <property type="entry name" value="B-box zinc-binding domain"/>
    <property type="match status" value="1"/>
</dbReference>
<dbReference type="InterPro" id="IPR003649">
    <property type="entry name" value="Bbox_C"/>
</dbReference>
<name>A0ABN8S6M7_9CNID</name>
<accession>A0ABN8S6M7</accession>
<dbReference type="Pfam" id="PF00643">
    <property type="entry name" value="zf-B_box"/>
    <property type="match status" value="1"/>
</dbReference>
<dbReference type="InterPro" id="IPR001841">
    <property type="entry name" value="Znf_RING"/>
</dbReference>
<keyword evidence="2" id="KW-0479">Metal-binding</keyword>
<feature type="domain" description="RING-type" evidence="8">
    <location>
        <begin position="9"/>
        <end position="52"/>
    </location>
</feature>
<dbReference type="EMBL" id="CALNXI010002415">
    <property type="protein sequence ID" value="CAH3187396.1"/>
    <property type="molecule type" value="Genomic_DNA"/>
</dbReference>
<comment type="caution">
    <text evidence="10">The sequence shown here is derived from an EMBL/GenBank/DDBJ whole genome shotgun (WGS) entry which is preliminary data.</text>
</comment>
<dbReference type="PROSITE" id="PS50194">
    <property type="entry name" value="FILAMIN_REPEAT"/>
    <property type="match status" value="1"/>
</dbReference>
<dbReference type="InterPro" id="IPR047153">
    <property type="entry name" value="TRIM45/56/19-like"/>
</dbReference>
<dbReference type="SUPFAM" id="SSF57850">
    <property type="entry name" value="RING/U-box"/>
    <property type="match status" value="1"/>
</dbReference>
<dbReference type="InterPro" id="IPR013083">
    <property type="entry name" value="Znf_RING/FYVE/PHD"/>
</dbReference>
<dbReference type="CDD" id="cd19757">
    <property type="entry name" value="Bbox1"/>
    <property type="match status" value="1"/>
</dbReference>
<feature type="domain" description="B box-type" evidence="9">
    <location>
        <begin position="133"/>
        <end position="173"/>
    </location>
</feature>
<evidence type="ECO:0000256" key="1">
    <source>
        <dbReference type="ARBA" id="ARBA00008518"/>
    </source>
</evidence>